<reference evidence="8" key="1">
    <citation type="submission" date="2023-01" db="EMBL/GenBank/DDBJ databases">
        <title>The growth and conidiation of Purpureocillium lavendulum are regulated by nitrogen source and histone H3K14 acetylation.</title>
        <authorList>
            <person name="Tang P."/>
            <person name="Han J."/>
            <person name="Zhang C."/>
            <person name="Tang P."/>
            <person name="Qi F."/>
            <person name="Zhang K."/>
            <person name="Liang L."/>
        </authorList>
    </citation>
    <scope>NUCLEOTIDE SEQUENCE</scope>
    <source>
        <strain evidence="8">YMF1.00683</strain>
    </source>
</reference>
<dbReference type="SMART" id="SM00066">
    <property type="entry name" value="GAL4"/>
    <property type="match status" value="1"/>
</dbReference>
<dbReference type="SMART" id="SM00906">
    <property type="entry name" value="Fungal_trans"/>
    <property type="match status" value="1"/>
</dbReference>
<dbReference type="InterPro" id="IPR050815">
    <property type="entry name" value="TF_fung"/>
</dbReference>
<keyword evidence="5" id="KW-0539">Nucleus</keyword>
<dbReference type="GO" id="GO:0003677">
    <property type="term" value="F:DNA binding"/>
    <property type="evidence" value="ECO:0007669"/>
    <property type="project" value="InterPro"/>
</dbReference>
<evidence type="ECO:0000256" key="6">
    <source>
        <dbReference type="SAM" id="MobiDB-lite"/>
    </source>
</evidence>
<organism evidence="8 9">
    <name type="scientific">Purpureocillium lavendulum</name>
    <dbReference type="NCBI Taxonomy" id="1247861"/>
    <lineage>
        <taxon>Eukaryota</taxon>
        <taxon>Fungi</taxon>
        <taxon>Dikarya</taxon>
        <taxon>Ascomycota</taxon>
        <taxon>Pezizomycotina</taxon>
        <taxon>Sordariomycetes</taxon>
        <taxon>Hypocreomycetidae</taxon>
        <taxon>Hypocreales</taxon>
        <taxon>Ophiocordycipitaceae</taxon>
        <taxon>Purpureocillium</taxon>
    </lineage>
</organism>
<evidence type="ECO:0000256" key="2">
    <source>
        <dbReference type="ARBA" id="ARBA00022723"/>
    </source>
</evidence>
<evidence type="ECO:0000313" key="9">
    <source>
        <dbReference type="Proteomes" id="UP001163105"/>
    </source>
</evidence>
<evidence type="ECO:0000256" key="3">
    <source>
        <dbReference type="ARBA" id="ARBA00023015"/>
    </source>
</evidence>
<dbReference type="EMBL" id="JAQHRD010000010">
    <property type="protein sequence ID" value="KAJ6437700.1"/>
    <property type="molecule type" value="Genomic_DNA"/>
</dbReference>
<comment type="subcellular location">
    <subcellularLocation>
        <location evidence="1">Nucleus</location>
    </subcellularLocation>
</comment>
<dbReference type="GO" id="GO:0000981">
    <property type="term" value="F:DNA-binding transcription factor activity, RNA polymerase II-specific"/>
    <property type="evidence" value="ECO:0007669"/>
    <property type="project" value="InterPro"/>
</dbReference>
<dbReference type="GO" id="GO:0006351">
    <property type="term" value="P:DNA-templated transcription"/>
    <property type="evidence" value="ECO:0007669"/>
    <property type="project" value="InterPro"/>
</dbReference>
<dbReference type="GO" id="GO:0005634">
    <property type="term" value="C:nucleus"/>
    <property type="evidence" value="ECO:0007669"/>
    <property type="project" value="UniProtKB-SubCell"/>
</dbReference>
<dbReference type="PANTHER" id="PTHR47338:SF10">
    <property type="entry name" value="TRANSCRIPTION FACTOR DOMAIN-CONTAINING PROTEIN-RELATED"/>
    <property type="match status" value="1"/>
</dbReference>
<dbReference type="Gene3D" id="4.10.240.10">
    <property type="entry name" value="Zn(2)-C6 fungal-type DNA-binding domain"/>
    <property type="match status" value="1"/>
</dbReference>
<dbReference type="PANTHER" id="PTHR47338">
    <property type="entry name" value="ZN(II)2CYS6 TRANSCRIPTION FACTOR (EUROFUNG)-RELATED"/>
    <property type="match status" value="1"/>
</dbReference>
<keyword evidence="9" id="KW-1185">Reference proteome</keyword>
<dbReference type="SUPFAM" id="SSF57701">
    <property type="entry name" value="Zn2/Cys6 DNA-binding domain"/>
    <property type="match status" value="1"/>
</dbReference>
<dbReference type="Pfam" id="PF00172">
    <property type="entry name" value="Zn_clus"/>
    <property type="match status" value="1"/>
</dbReference>
<evidence type="ECO:0000256" key="4">
    <source>
        <dbReference type="ARBA" id="ARBA00023163"/>
    </source>
</evidence>
<dbReference type="CDD" id="cd00067">
    <property type="entry name" value="GAL4"/>
    <property type="match status" value="1"/>
</dbReference>
<evidence type="ECO:0000313" key="8">
    <source>
        <dbReference type="EMBL" id="KAJ6437700.1"/>
    </source>
</evidence>
<keyword evidence="3" id="KW-0805">Transcription regulation</keyword>
<comment type="caution">
    <text evidence="8">The sequence shown here is derived from an EMBL/GenBank/DDBJ whole genome shotgun (WGS) entry which is preliminary data.</text>
</comment>
<sequence length="569" mass="62153">MSQIAKSQNVCAGCRSRKKKCDGARPACAACLRRGELCVFGSDLTGAPAGWAVPTDQPWHAFSGDSGENVGFPLGPSGESLWLGLDDGFQLSDTPVLPPTPQKSASPGDGSRQEELPTSPLMLELVDVFFERFYAYLPVIHRSTLISRLQAEDVSAALRYALCAVAADAHPDKIVQRRQLDWFAAAKTHLTRAMRSPERALQTMQAAILVIYQATVQTDFSTSWLVLGEAWRKAVAIGCSAVDAGAKLTMRALGAGPGDGWVEREETRRVVWMLYVLDRGMCFPMGLVHAVDDRQLRVNLPMDDVAFQGDEEPPPVRARFSPDLDKLISVVQEQHRQGAGNILQCIILAYALLGRIGELLYSDQFGDEARDDSDELASCLVRIRLVMPASATDIAVAEYPNHGRVVWINIVMSACSILLHHRQLRDGEEVEGSSMAANWPHCVAAARNTVSMIRQGCRASTDFANNGQITALLFMCCRVLITEHLCPASGADAGRKAAIRDDLEVLLLIIRRMRDTLKNLGQKFTRGVVFYLSGGPERAAASRALGAGGILRTCEKWPSVDIDDMRIPP</sequence>
<proteinExistence type="predicted"/>
<protein>
    <submittedName>
        <fullName evidence="8">MFS transporter</fullName>
    </submittedName>
</protein>
<evidence type="ECO:0000256" key="1">
    <source>
        <dbReference type="ARBA" id="ARBA00004123"/>
    </source>
</evidence>
<dbReference type="PROSITE" id="PS50048">
    <property type="entry name" value="ZN2_CY6_FUNGAL_2"/>
    <property type="match status" value="1"/>
</dbReference>
<dbReference type="CDD" id="cd12148">
    <property type="entry name" value="fungal_TF_MHR"/>
    <property type="match status" value="1"/>
</dbReference>
<name>A0AB34FH83_9HYPO</name>
<keyword evidence="4" id="KW-0804">Transcription</keyword>
<evidence type="ECO:0000259" key="7">
    <source>
        <dbReference type="PROSITE" id="PS50048"/>
    </source>
</evidence>
<accession>A0AB34FH83</accession>
<feature type="domain" description="Zn(2)-C6 fungal-type" evidence="7">
    <location>
        <begin position="10"/>
        <end position="40"/>
    </location>
</feature>
<dbReference type="Pfam" id="PF04082">
    <property type="entry name" value="Fungal_trans"/>
    <property type="match status" value="1"/>
</dbReference>
<dbReference type="PROSITE" id="PS00463">
    <property type="entry name" value="ZN2_CY6_FUNGAL_1"/>
    <property type="match status" value="1"/>
</dbReference>
<feature type="region of interest" description="Disordered" evidence="6">
    <location>
        <begin position="93"/>
        <end position="116"/>
    </location>
</feature>
<dbReference type="InterPro" id="IPR007219">
    <property type="entry name" value="XnlR_reg_dom"/>
</dbReference>
<dbReference type="Proteomes" id="UP001163105">
    <property type="component" value="Unassembled WGS sequence"/>
</dbReference>
<dbReference type="AlphaFoldDB" id="A0AB34FH83"/>
<dbReference type="GO" id="GO:0008270">
    <property type="term" value="F:zinc ion binding"/>
    <property type="evidence" value="ECO:0007669"/>
    <property type="project" value="InterPro"/>
</dbReference>
<dbReference type="InterPro" id="IPR001138">
    <property type="entry name" value="Zn2Cys6_DnaBD"/>
</dbReference>
<gene>
    <name evidence="8" type="ORF">O9K51_09528</name>
</gene>
<keyword evidence="2" id="KW-0479">Metal-binding</keyword>
<evidence type="ECO:0000256" key="5">
    <source>
        <dbReference type="ARBA" id="ARBA00023242"/>
    </source>
</evidence>
<dbReference type="InterPro" id="IPR036864">
    <property type="entry name" value="Zn2-C6_fun-type_DNA-bd_sf"/>
</dbReference>